<feature type="transmembrane region" description="Helical" evidence="1">
    <location>
        <begin position="134"/>
        <end position="153"/>
    </location>
</feature>
<organism evidence="2 3">
    <name type="scientific">Actinacidiphila paucisporea</name>
    <dbReference type="NCBI Taxonomy" id="310782"/>
    <lineage>
        <taxon>Bacteria</taxon>
        <taxon>Bacillati</taxon>
        <taxon>Actinomycetota</taxon>
        <taxon>Actinomycetes</taxon>
        <taxon>Kitasatosporales</taxon>
        <taxon>Streptomycetaceae</taxon>
        <taxon>Actinacidiphila</taxon>
    </lineage>
</organism>
<accession>A0A1M7NZC6</accession>
<keyword evidence="1" id="KW-0812">Transmembrane</keyword>
<protein>
    <submittedName>
        <fullName evidence="2">Uncharacterized protein</fullName>
    </submittedName>
</protein>
<feature type="transmembrane region" description="Helical" evidence="1">
    <location>
        <begin position="110"/>
        <end position="128"/>
    </location>
</feature>
<keyword evidence="3" id="KW-1185">Reference proteome</keyword>
<feature type="transmembrane region" description="Helical" evidence="1">
    <location>
        <begin position="36"/>
        <end position="54"/>
    </location>
</feature>
<keyword evidence="1" id="KW-0472">Membrane</keyword>
<dbReference type="OrthoDB" id="4333619at2"/>
<dbReference type="STRING" id="310782.SAMN05216499_12072"/>
<name>A0A1M7NZC6_9ACTN</name>
<evidence type="ECO:0000313" key="3">
    <source>
        <dbReference type="Proteomes" id="UP000184111"/>
    </source>
</evidence>
<evidence type="ECO:0000313" key="2">
    <source>
        <dbReference type="EMBL" id="SHN09444.1"/>
    </source>
</evidence>
<dbReference type="Proteomes" id="UP000184111">
    <property type="component" value="Unassembled WGS sequence"/>
</dbReference>
<sequence length="168" mass="19115">MKGMNRWIDRHLWMWAALLVVLGTGILMAFRPSRSPIGAVLNAVVYAGIAVWAYRRRRTRDLRAAGSQDADVVTLNRMLAKGRIPDDAVRQEQMRGLVSRRRQQLRRARWVMPAFSVLLLIVAGLSIASHSWLAALPLVAAVMFFDGFALFGYRRQKRNLRRLDEGLS</sequence>
<evidence type="ECO:0000256" key="1">
    <source>
        <dbReference type="SAM" id="Phobius"/>
    </source>
</evidence>
<keyword evidence="1" id="KW-1133">Transmembrane helix</keyword>
<proteinExistence type="predicted"/>
<dbReference type="RefSeq" id="WP_073501352.1">
    <property type="nucleotide sequence ID" value="NZ_FRBI01000020.1"/>
</dbReference>
<dbReference type="AlphaFoldDB" id="A0A1M7NZC6"/>
<gene>
    <name evidence="2" type="ORF">SAMN05216499_12072</name>
</gene>
<dbReference type="EMBL" id="FRBI01000020">
    <property type="protein sequence ID" value="SHN09444.1"/>
    <property type="molecule type" value="Genomic_DNA"/>
</dbReference>
<reference evidence="2 3" key="1">
    <citation type="submission" date="2016-11" db="EMBL/GenBank/DDBJ databases">
        <authorList>
            <person name="Jaros S."/>
            <person name="Januszkiewicz K."/>
            <person name="Wedrychowicz H."/>
        </authorList>
    </citation>
    <scope>NUCLEOTIDE SEQUENCE [LARGE SCALE GENOMIC DNA]</scope>
    <source>
        <strain evidence="2 3">CGMCC 4.2025</strain>
    </source>
</reference>
<feature type="transmembrane region" description="Helical" evidence="1">
    <location>
        <begin position="12"/>
        <end position="30"/>
    </location>
</feature>